<organism evidence="9 10">
    <name type="scientific">Powellomyces hirtus</name>
    <dbReference type="NCBI Taxonomy" id="109895"/>
    <lineage>
        <taxon>Eukaryota</taxon>
        <taxon>Fungi</taxon>
        <taxon>Fungi incertae sedis</taxon>
        <taxon>Chytridiomycota</taxon>
        <taxon>Chytridiomycota incertae sedis</taxon>
        <taxon>Chytridiomycetes</taxon>
        <taxon>Spizellomycetales</taxon>
        <taxon>Powellomycetaceae</taxon>
        <taxon>Powellomyces</taxon>
    </lineage>
</organism>
<evidence type="ECO:0000259" key="5">
    <source>
        <dbReference type="Pfam" id="PF12624"/>
    </source>
</evidence>
<dbReference type="InterPro" id="IPR026854">
    <property type="entry name" value="VPS13_N"/>
</dbReference>
<feature type="domain" description="VPS13-like middle region" evidence="6">
    <location>
        <begin position="1070"/>
        <end position="1780"/>
    </location>
</feature>
<comment type="similarity">
    <text evidence="1">Belongs to the VPS13 family.</text>
</comment>
<comment type="caution">
    <text evidence="9">The sequence shown here is derived from an EMBL/GenBank/DDBJ whole genome shotgun (WGS) entry which is preliminary data.</text>
</comment>
<proteinExistence type="inferred from homology"/>
<feature type="domain" description="Vacuolar protein sorting-associated protein 13 VPS13 adaptor binding" evidence="7">
    <location>
        <begin position="1841"/>
        <end position="2397"/>
    </location>
</feature>
<evidence type="ECO:0000313" key="9">
    <source>
        <dbReference type="EMBL" id="TPX60039.1"/>
    </source>
</evidence>
<dbReference type="GO" id="GO:0045324">
    <property type="term" value="P:late endosome to vacuole transport"/>
    <property type="evidence" value="ECO:0007669"/>
    <property type="project" value="TreeGrafter"/>
</dbReference>
<dbReference type="STRING" id="109895.A0A507E7K8"/>
<evidence type="ECO:0000259" key="6">
    <source>
        <dbReference type="Pfam" id="PF25033"/>
    </source>
</evidence>
<evidence type="ECO:0000259" key="7">
    <source>
        <dbReference type="Pfam" id="PF25036"/>
    </source>
</evidence>
<dbReference type="InterPro" id="IPR009543">
    <property type="entry name" value="VPS13_VAB"/>
</dbReference>
<dbReference type="GO" id="GO:0007005">
    <property type="term" value="P:mitochondrion organization"/>
    <property type="evidence" value="ECO:0007669"/>
    <property type="project" value="TreeGrafter"/>
</dbReference>
<dbReference type="Pfam" id="PF25037">
    <property type="entry name" value="VPS13_C"/>
    <property type="match status" value="1"/>
</dbReference>
<feature type="domain" description="Chorein N-terminal" evidence="5">
    <location>
        <begin position="1"/>
        <end position="808"/>
    </location>
</feature>
<name>A0A507E7K8_9FUNG</name>
<evidence type="ECO:0000256" key="4">
    <source>
        <dbReference type="SAM" id="MobiDB-lite"/>
    </source>
</evidence>
<dbReference type="GO" id="GO:0006623">
    <property type="term" value="P:protein targeting to vacuole"/>
    <property type="evidence" value="ECO:0007669"/>
    <property type="project" value="TreeGrafter"/>
</dbReference>
<evidence type="ECO:0000256" key="1">
    <source>
        <dbReference type="ARBA" id="ARBA00006545"/>
    </source>
</evidence>
<sequence>MFEKFLAPVINKILGDYVGNLESKQLSVGIWQGDVALHNLKLRKDALDKFNLPVEVVEGYLGDLTLSIPWNDLKNKPVKIFINHVYVLARPKAAADYDPIEEEEAEQKAKLQKLETADMLLNRAKEPHIEGNKDDSTFMAQLVTKIVDNVQISMKNIHIRYEDQISNPKCPFSVGITLEELSAVSCDTNWQETFLHEQADIIRKIIKLASLSMYFNTHSRTFTAGTTEDFMKNFQQSIATSARVPEEYQYILKPVSGNAKVKTHKHQPKDGARHNASLEFDELAFFLDKEQFDNSVSLLGAFSSYLRSQQYRQFRPPRTITPSLDPIAWFKFAGKSILSDIHERNRRWTWAYLAERRDDRILYIKLFRALKESAMTPEEQATFSELERKLSYEDIMLYRSIALSQLRKSPKIRERTAQAKMPAKPTTWGSSLSSWWSGKAQEQTASSENSLLTDEQMKQLYDTIEFDPNMSAVAVELPKDAALMTIQSRLNRGSFALKQFSSAGENVLISLVFQDFYAAVTQYVASITGSITLGNLTLIDGTTPNTLYQTLIRAKNDKQDVRQGQLQGPFFSMDVEHNPLDGRADDAVSIVMLPLEVIYNLHAIKAMVSFFTPPTSESDTIYTIQAAAQDTLEGLTAQTKAGLEYAVADHRTLDLKIDFAAPIFLLPQSCTDPNCMVMLVDAGHFLLESNYINKEQKKELQQKHGALRSAEDLGELTSLLYDRFTCELSSVQVLIGQSVEACLKEATSETTNGHLHMVERVTISFCIELCILPKLVDFTRLRIVGNLPRLHLNLSDRKYKTMMNIIDLVLESLPGANDASRIADSEENPPQWRLLDSRAHDNYVSVDDDGESFYDAPEEIAKAPRSEITDDSVNRVGVELKFEVVRASISLMKSEKDLTAPDRVLADLTVEHFGMNVRSMTHELDVNIKIRAVEIEDRMQPGQPAFRYLLSPTAGSDLESVASDRSTVDQLIRVSYVSLKPTSPDYNGVDQSLDVSFAAVTVILTSSSVLMLYDFILSTFTSPSAEVSPTKDNVHDGSKAQEIFTLEVKSPVRASSLVVRANMKSINFVINQDGSRIATVQFGELETTVQLIGGAMVVSGSIGDLSVVDDVQRVEARRYSQLLQIEGDEVAHFTWQTFDHSASDYPGYDTALTLRASSITLTYLEPLLHGLMDYFSKFQKMHALLESARRAAIESAQQLQQAAGKFHYDIEIQSPVLIFPHLSLQSKDRVTIYPGSISARNTFINNEAGPIDSVGATIRSMRVLSYFVGADAVGVEEQVLNDINLHLSMQTHIGEKADTAFEDSIALDVTDVRLRMTPEQYNFIYTLMESLRTFAATPAENNTPEPGDLRLLTAADETQSETSLVAKDSSIRRIHVLCPSICLEIFTVDSNSPKPTALARFSINEASCELITGANEASELEVLVRSFAIMDTREQEKNLFREIMPSAGRKDHQLRVQISTHRDGSETVATLRAATLILIPDHVFLLQDFFVAPMKSATQTSTAPSLPPSDDTNKKAGPSYRMDLIDMEVILLQDAHVQSTEAIVLSSKRLAVTQDGTTTVKIQEMGMFLCQMDKRDETTVPFIQNFHSTLTYDESKSSNGPHVKKAQVDISPIILRVSYRDMLLIMDIVNRIHALSTQSVIANEQVSADISNAEGQLAIVDESADDIRERLHATVQGFRLLLIDDLNDLHLPMLDIVMDKLVVDFADWSSTMRLETAPSLHMNYFNVTNSHWEPLVEQWQFFINVAKQGDTGTLSLDCFARKRLEINITHTFVDTVLNTMHLFSKQGRRVLTSKRGMHAPYVLKNRSGYEMYVWADSTESGLDTELKLLPNGHDIPWRFEDWRTMREGTSPILHRISLQLNGPSWETMKGISVDSEGIKTYILRPAVHRIAHRLVCEVKLKDNVKVVMFRSGMGVRNSTTVPVDVVVVNNKKQRTCPIASIAPGESFYVPIESSYHDMLQIRPQDGLGYDWSNELLFWRDMQKRPTSLITCRSSDPTVASFRFQVNCIHAGGVKDSSYPGITFELLPPFQLENLLPYDMRYKLYDRTDRNTRQQHTETLPEGGLHPVYTIDPTHLIALGVEIIDSGAYLPSEVAIITNSDLDYRDETLRLTDAAGQQLLLRLKYHDKSSGSGPKISIFSPYVVLNKTGLDITFGTRSLMGVSRYASPAAKKEQGLRPVLFSFPNFEPVRSRVQIKTHTSEWSKPISFDAVGSAFDIAIQDNKTRSESHIGASIKEGEGKYFMTKVVTFAPRYILKNNLDEDIQFRQAGTSEGVTLLKSQSVPLHTLKLTEGKQHNVAIRLTGLMNEWSNSLDINQVGRVYVKLGRMSSPEQDLVRVEVQIQEATIFVVFAGRETRWPFRIENKTDIDVDIWQHGSKTRFKVPSGESRPYAWDYPSAHRKALILSAKGREREIDVLEIGQLVPFKYPGGIMAMDVFAEGPTIVVHLSPYVESKSAFKNTSTGLNTAVNERESKEASQFQMKIKEAKLLMAVQVRFEGIGVSVINKGMQEILYLSARKLQLALTDTTSNQALSFSMKWLQIDNQLYGGLEPIFVYPSVIPKEGEEDYHPVLMITFSRSKDPSYGVDYYDWFTILLQELSVDMDEEFLMSLLEFSKFTVPGWDEDKSQLCDRSIEIQEPATTTDAQRLYFEKFLLQPVQINVSFVRTQNSNMEEARSGRHGILSFVLDVLTMTLGNIHDAPLRLNALELRHPNVTSHQLMDLIFKFYTQELVGQVHKIIGSADFLGNPVGLFNNVSSGVSDFFYEPLQGFEITRPQDFGIGVAKGTASLFRKTVFGVSDTFSKFTGSIGKGLSVITMDNEFQERRRLSSIRNRPRHAVYGVTTGASSLARSVASGISGVVSKPLEGAQEEGVGGFFKGLGKGIVGVVTKPVIGVIDLATNVGEGIRNTTTVFDTDLDRQRLPRFIGKDKVLAPYNPREALGLNWLKGTENGRYFHEDYIGHLELRIEDLVVLVTDQRVMLTRIKRLKIDWEIPYDEVQTVCIEGTDVMIIRKGRQQARNRSIPCPDLASAQWLCAKIEGAFAEYTEQYRAVE</sequence>
<feature type="domain" description="Intermembrane lipid transfer protein VPS13-like C-terminal" evidence="8">
    <location>
        <begin position="2917"/>
        <end position="3023"/>
    </location>
</feature>
<dbReference type="EMBL" id="QEAQ01000019">
    <property type="protein sequence ID" value="TPX60039.1"/>
    <property type="molecule type" value="Genomic_DNA"/>
</dbReference>
<accession>A0A507E7K8</accession>
<evidence type="ECO:0000259" key="8">
    <source>
        <dbReference type="Pfam" id="PF25037"/>
    </source>
</evidence>
<dbReference type="InterPro" id="IPR056747">
    <property type="entry name" value="VPS13-like_M"/>
</dbReference>
<dbReference type="PANTHER" id="PTHR16166:SF93">
    <property type="entry name" value="INTERMEMBRANE LIPID TRANSFER PROTEIN VPS13"/>
    <property type="match status" value="1"/>
</dbReference>
<dbReference type="Pfam" id="PF25033">
    <property type="entry name" value="VPS13_M"/>
    <property type="match status" value="1"/>
</dbReference>
<dbReference type="GO" id="GO:0006869">
    <property type="term" value="P:lipid transport"/>
    <property type="evidence" value="ECO:0007669"/>
    <property type="project" value="UniProtKB-KW"/>
</dbReference>
<keyword evidence="3" id="KW-0445">Lipid transport</keyword>
<dbReference type="GO" id="GO:0045053">
    <property type="term" value="P:protein retention in Golgi apparatus"/>
    <property type="evidence" value="ECO:0007669"/>
    <property type="project" value="TreeGrafter"/>
</dbReference>
<evidence type="ECO:0008006" key="11">
    <source>
        <dbReference type="Google" id="ProtNLM"/>
    </source>
</evidence>
<dbReference type="PANTHER" id="PTHR16166">
    <property type="entry name" value="VACUOLAR PROTEIN SORTING-ASSOCIATED PROTEIN VPS13"/>
    <property type="match status" value="1"/>
</dbReference>
<keyword evidence="10" id="KW-1185">Reference proteome</keyword>
<keyword evidence="2" id="KW-0813">Transport</keyword>
<feature type="region of interest" description="Disordered" evidence="4">
    <location>
        <begin position="1498"/>
        <end position="1517"/>
    </location>
</feature>
<dbReference type="Proteomes" id="UP000318582">
    <property type="component" value="Unassembled WGS sequence"/>
</dbReference>
<gene>
    <name evidence="9" type="ORF">PhCBS80983_g02048</name>
</gene>
<evidence type="ECO:0000313" key="10">
    <source>
        <dbReference type="Proteomes" id="UP000318582"/>
    </source>
</evidence>
<evidence type="ECO:0000256" key="3">
    <source>
        <dbReference type="ARBA" id="ARBA00023055"/>
    </source>
</evidence>
<dbReference type="Pfam" id="PF25036">
    <property type="entry name" value="VPS13_VAB"/>
    <property type="match status" value="1"/>
</dbReference>
<protein>
    <recommendedName>
        <fullName evidence="11">Vacuolar protein sorting-associated protein</fullName>
    </recommendedName>
</protein>
<dbReference type="Pfam" id="PF12624">
    <property type="entry name" value="VPS13_N"/>
    <property type="match status" value="1"/>
</dbReference>
<evidence type="ECO:0000256" key="2">
    <source>
        <dbReference type="ARBA" id="ARBA00022448"/>
    </source>
</evidence>
<dbReference type="InterPro" id="IPR026847">
    <property type="entry name" value="VPS13"/>
</dbReference>
<reference evidence="9 10" key="1">
    <citation type="journal article" date="2019" name="Sci. Rep.">
        <title>Comparative genomics of chytrid fungi reveal insights into the obligate biotrophic and pathogenic lifestyle of Synchytrium endobioticum.</title>
        <authorList>
            <person name="van de Vossenberg B.T.L.H."/>
            <person name="Warris S."/>
            <person name="Nguyen H.D.T."/>
            <person name="van Gent-Pelzer M.P.E."/>
            <person name="Joly D.L."/>
            <person name="van de Geest H.C."/>
            <person name="Bonants P.J.M."/>
            <person name="Smith D.S."/>
            <person name="Levesque C.A."/>
            <person name="van der Lee T.A.J."/>
        </authorList>
    </citation>
    <scope>NUCLEOTIDE SEQUENCE [LARGE SCALE GENOMIC DNA]</scope>
    <source>
        <strain evidence="9 10">CBS 809.83</strain>
    </source>
</reference>
<dbReference type="InterPro" id="IPR056748">
    <property type="entry name" value="VPS13-like_C"/>
</dbReference>